<organism evidence="1 2">
    <name type="scientific">Candidatus Clostridium eludens</name>
    <dbReference type="NCBI Taxonomy" id="3381663"/>
    <lineage>
        <taxon>Bacteria</taxon>
        <taxon>Bacillati</taxon>
        <taxon>Bacillota</taxon>
        <taxon>Clostridia</taxon>
        <taxon>Eubacteriales</taxon>
        <taxon>Clostridiaceae</taxon>
        <taxon>Clostridium</taxon>
    </lineage>
</organism>
<proteinExistence type="predicted"/>
<comment type="caution">
    <text evidence="1">The sequence shown here is derived from an EMBL/GenBank/DDBJ whole genome shotgun (WGS) entry which is preliminary data.</text>
</comment>
<evidence type="ECO:0000313" key="1">
    <source>
        <dbReference type="EMBL" id="MFL0194444.1"/>
    </source>
</evidence>
<dbReference type="Proteomes" id="UP001623660">
    <property type="component" value="Unassembled WGS sequence"/>
</dbReference>
<evidence type="ECO:0000313" key="2">
    <source>
        <dbReference type="Proteomes" id="UP001623660"/>
    </source>
</evidence>
<accession>A0ABW8SEZ5</accession>
<dbReference type="EMBL" id="JBJHZX010000002">
    <property type="protein sequence ID" value="MFL0194444.1"/>
    <property type="molecule type" value="Genomic_DNA"/>
</dbReference>
<protein>
    <submittedName>
        <fullName evidence="1">Uncharacterized protein</fullName>
    </submittedName>
</protein>
<reference evidence="1 2" key="1">
    <citation type="submission" date="2024-11" db="EMBL/GenBank/DDBJ databases">
        <authorList>
            <person name="Heng Y.C."/>
            <person name="Lim A.C.H."/>
            <person name="Lee J.K.Y."/>
            <person name="Kittelmann S."/>
        </authorList>
    </citation>
    <scope>NUCLEOTIDE SEQUENCE [LARGE SCALE GENOMIC DNA]</scope>
    <source>
        <strain evidence="1 2">WILCCON 0269</strain>
    </source>
</reference>
<name>A0ABW8SEZ5_9CLOT</name>
<dbReference type="RefSeq" id="WP_406790564.1">
    <property type="nucleotide sequence ID" value="NZ_JBJHZX010000002.1"/>
</dbReference>
<sequence length="62" mass="6849">MVANKKMYSKMYGSNVDCIRTVGGRCVGNCRKTDVNSDCIRTIGGRCVGNCRKTDVKPQSSW</sequence>
<keyword evidence="2" id="KW-1185">Reference proteome</keyword>
<gene>
    <name evidence="1" type="ORF">ACJDU8_02485</name>
</gene>